<dbReference type="InterPro" id="IPR026881">
    <property type="entry name" value="WYL_dom"/>
</dbReference>
<feature type="region of interest" description="Disordered" evidence="1">
    <location>
        <begin position="227"/>
        <end position="247"/>
    </location>
</feature>
<sequence>MMTSKPTRLTRLLAMVPYFQARDGISIAQAMADLGVTERELYADLNLLFVCGLPEGKGGDLIDLAFPFYDDPKDLVEVEFREGTVSVIFSAGMDRPLRLTTAEATPLLVALRQLVKTPGLVDSAAVDRAIAKIETAVGARVTGVAAAAETTRTEDADSTYATIRNAVRDERALRLRYYTATRDETSTRTVDPIAVKVVDSATYLEAWCREAEGRRLFRFDRVDEATALDEPSRPPEEPESAAVSPVLSQNPELPVAVIEIDHRLKWILDYYTAEPIDDVTERVDDATADSEQRPIRARLVFASEDWLTRFLLGFGGDVRLVRIEAPGASAATSADAVTTAMAARAAAARARYA</sequence>
<evidence type="ECO:0000259" key="2">
    <source>
        <dbReference type="Pfam" id="PF13280"/>
    </source>
</evidence>
<dbReference type="InterPro" id="IPR051534">
    <property type="entry name" value="CBASS_pafABC_assoc_protein"/>
</dbReference>
<organism evidence="4">
    <name type="scientific">Gordonia amarae</name>
    <dbReference type="NCBI Taxonomy" id="36821"/>
    <lineage>
        <taxon>Bacteria</taxon>
        <taxon>Bacillati</taxon>
        <taxon>Actinomycetota</taxon>
        <taxon>Actinomycetes</taxon>
        <taxon>Mycobacteriales</taxon>
        <taxon>Gordoniaceae</taxon>
        <taxon>Gordonia</taxon>
    </lineage>
</organism>
<dbReference type="InterPro" id="IPR043839">
    <property type="entry name" value="PafC_HTH"/>
</dbReference>
<dbReference type="InterPro" id="IPR028349">
    <property type="entry name" value="PafC-like"/>
</dbReference>
<dbReference type="Pfam" id="PF19187">
    <property type="entry name" value="HTH_PafC"/>
    <property type="match status" value="1"/>
</dbReference>
<evidence type="ECO:0000256" key="1">
    <source>
        <dbReference type="SAM" id="MobiDB-lite"/>
    </source>
</evidence>
<dbReference type="PROSITE" id="PS52050">
    <property type="entry name" value="WYL"/>
    <property type="match status" value="1"/>
</dbReference>
<evidence type="ECO:0000259" key="3">
    <source>
        <dbReference type="Pfam" id="PF19187"/>
    </source>
</evidence>
<dbReference type="PANTHER" id="PTHR34580">
    <property type="match status" value="1"/>
</dbReference>
<dbReference type="Pfam" id="PF13280">
    <property type="entry name" value="WYL"/>
    <property type="match status" value="1"/>
</dbReference>
<dbReference type="RefSeq" id="WP_085949020.1">
    <property type="nucleotide sequence ID" value="NZ_CP045804.1"/>
</dbReference>
<reference evidence="4" key="1">
    <citation type="journal article" date="2021" name="Nat. Microbiol.">
        <title>Cocultivation of an ultrasmall environmental parasitic bacterium with lytic ability against bacteria associated with wastewater foams.</title>
        <authorList>
            <person name="Batinovic S."/>
            <person name="Rose J.J.A."/>
            <person name="Ratcliffe J."/>
            <person name="Seviour R.J."/>
            <person name="Petrovski S."/>
        </authorList>
    </citation>
    <scope>NUCLEOTIDE SEQUENCE</scope>
    <source>
        <strain evidence="4">CON44</strain>
    </source>
</reference>
<evidence type="ECO:0000313" key="4">
    <source>
        <dbReference type="EMBL" id="QHN39750.1"/>
    </source>
</evidence>
<name>A0A857KN64_9ACTN</name>
<dbReference type="PIRSF" id="PIRSF016838">
    <property type="entry name" value="PafC"/>
    <property type="match status" value="1"/>
</dbReference>
<dbReference type="AlphaFoldDB" id="A0A857KN64"/>
<gene>
    <name evidence="4" type="ORF">GII30_11770</name>
</gene>
<feature type="compositionally biased region" description="Basic and acidic residues" evidence="1">
    <location>
        <begin position="227"/>
        <end position="236"/>
    </location>
</feature>
<dbReference type="EMBL" id="CP045810">
    <property type="protein sequence ID" value="QHN39750.1"/>
    <property type="molecule type" value="Genomic_DNA"/>
</dbReference>
<protein>
    <submittedName>
        <fullName evidence="4">WYL domain-containing protein</fullName>
    </submittedName>
</protein>
<dbReference type="PANTHER" id="PTHR34580:SF1">
    <property type="entry name" value="PROTEIN PAFC"/>
    <property type="match status" value="1"/>
</dbReference>
<feature type="domain" description="PafC HTH" evidence="3">
    <location>
        <begin position="7"/>
        <end position="134"/>
    </location>
</feature>
<accession>A0A857KN64</accession>
<feature type="domain" description="WYL" evidence="2">
    <location>
        <begin position="159"/>
        <end position="226"/>
    </location>
</feature>
<proteinExistence type="predicted"/>